<dbReference type="AlphaFoldDB" id="Q0V1F3"/>
<keyword evidence="9 17" id="KW-0732">Signal</keyword>
<evidence type="ECO:0000256" key="13">
    <source>
        <dbReference type="ARBA" id="ARBA00023180"/>
    </source>
</evidence>
<keyword evidence="4" id="KW-1003">Cell membrane</keyword>
<comment type="similarity">
    <text evidence="3">Belongs to the RBT5 family.</text>
</comment>
<dbReference type="Proteomes" id="UP000001055">
    <property type="component" value="Unassembled WGS sequence"/>
</dbReference>
<dbReference type="InterPro" id="IPR008427">
    <property type="entry name" value="Extracellular_membr_CFEM_dom"/>
</dbReference>
<evidence type="ECO:0000256" key="1">
    <source>
        <dbReference type="ARBA" id="ARBA00004609"/>
    </source>
</evidence>
<dbReference type="STRING" id="321614.Q0V1F3"/>
<feature type="signal peptide" evidence="17">
    <location>
        <begin position="1"/>
        <end position="18"/>
    </location>
</feature>
<keyword evidence="6 15" id="KW-0349">Heme</keyword>
<evidence type="ECO:0000256" key="6">
    <source>
        <dbReference type="ARBA" id="ARBA00022617"/>
    </source>
</evidence>
<feature type="domain" description="CFEM" evidence="18">
    <location>
        <begin position="1"/>
        <end position="122"/>
    </location>
</feature>
<evidence type="ECO:0000259" key="18">
    <source>
        <dbReference type="PROSITE" id="PS52012"/>
    </source>
</evidence>
<feature type="disulfide bond" evidence="15">
    <location>
        <begin position="41"/>
        <end position="48"/>
    </location>
</feature>
<evidence type="ECO:0000256" key="2">
    <source>
        <dbReference type="ARBA" id="ARBA00004613"/>
    </source>
</evidence>
<keyword evidence="14" id="KW-0449">Lipoprotein</keyword>
<evidence type="ECO:0000256" key="8">
    <source>
        <dbReference type="ARBA" id="ARBA00022723"/>
    </source>
</evidence>
<keyword evidence="5" id="KW-0964">Secreted</keyword>
<dbReference type="GO" id="GO:0006879">
    <property type="term" value="P:intracellular iron ion homeostasis"/>
    <property type="evidence" value="ECO:0000318"/>
    <property type="project" value="GO_Central"/>
</dbReference>
<evidence type="ECO:0000313" key="20">
    <source>
        <dbReference type="Proteomes" id="UP000001055"/>
    </source>
</evidence>
<keyword evidence="13" id="KW-0325">Glycoprotein</keyword>
<organism evidence="19 20">
    <name type="scientific">Phaeosphaeria nodorum (strain SN15 / ATCC MYA-4574 / FGSC 10173)</name>
    <name type="common">Glume blotch fungus</name>
    <name type="synonym">Parastagonospora nodorum</name>
    <dbReference type="NCBI Taxonomy" id="321614"/>
    <lineage>
        <taxon>Eukaryota</taxon>
        <taxon>Fungi</taxon>
        <taxon>Dikarya</taxon>
        <taxon>Ascomycota</taxon>
        <taxon>Pezizomycotina</taxon>
        <taxon>Dothideomycetes</taxon>
        <taxon>Pleosporomycetidae</taxon>
        <taxon>Pleosporales</taxon>
        <taxon>Pleosporineae</taxon>
        <taxon>Phaeosphaeriaceae</taxon>
        <taxon>Parastagonospora</taxon>
    </lineage>
</organism>
<evidence type="ECO:0000256" key="4">
    <source>
        <dbReference type="ARBA" id="ARBA00022475"/>
    </source>
</evidence>
<dbReference type="GO" id="GO:0046872">
    <property type="term" value="F:metal ion binding"/>
    <property type="evidence" value="ECO:0007669"/>
    <property type="project" value="UniProtKB-UniRule"/>
</dbReference>
<accession>Q0V1F3</accession>
<protein>
    <recommendedName>
        <fullName evidence="18">CFEM domain-containing protein</fullName>
    </recommendedName>
</protein>
<dbReference type="PROSITE" id="PS52012">
    <property type="entry name" value="CFEM"/>
    <property type="match status" value="1"/>
</dbReference>
<proteinExistence type="inferred from homology"/>
<evidence type="ECO:0000256" key="3">
    <source>
        <dbReference type="ARBA" id="ARBA00010031"/>
    </source>
</evidence>
<gene>
    <name evidence="19" type="ORF">SNOG_02161</name>
</gene>
<dbReference type="RefSeq" id="XP_001792779.1">
    <property type="nucleotide sequence ID" value="XM_001792727.1"/>
</dbReference>
<dbReference type="GO" id="GO:0005886">
    <property type="term" value="C:plasma membrane"/>
    <property type="evidence" value="ECO:0007669"/>
    <property type="project" value="UniProtKB-SubCell"/>
</dbReference>
<comment type="caution">
    <text evidence="15">Lacks conserved residue(s) required for the propagation of feature annotation.</text>
</comment>
<evidence type="ECO:0000256" key="14">
    <source>
        <dbReference type="ARBA" id="ARBA00023288"/>
    </source>
</evidence>
<keyword evidence="12 15" id="KW-1015">Disulfide bond</keyword>
<evidence type="ECO:0000256" key="11">
    <source>
        <dbReference type="ARBA" id="ARBA00023136"/>
    </source>
</evidence>
<dbReference type="InterPro" id="IPR051735">
    <property type="entry name" value="CFEM_domain"/>
</dbReference>
<dbReference type="Pfam" id="PF05730">
    <property type="entry name" value="CFEM"/>
    <property type="match status" value="1"/>
</dbReference>
<dbReference type="HOGENOM" id="CLU_063084_1_3_1"/>
<dbReference type="eggNOG" id="ENOG502SFDE">
    <property type="taxonomic scope" value="Eukaryota"/>
</dbReference>
<keyword evidence="11" id="KW-0472">Membrane</keyword>
<dbReference type="PANTHER" id="PTHR37928">
    <property type="entry name" value="CFEM DOMAIN PROTEIN (AFU_ORTHOLOGUE AFUA_6G14090)"/>
    <property type="match status" value="1"/>
</dbReference>
<name>Q0V1F3_PHANO</name>
<dbReference type="GO" id="GO:0020037">
    <property type="term" value="F:heme binding"/>
    <property type="evidence" value="ECO:0000318"/>
    <property type="project" value="GO_Central"/>
</dbReference>
<evidence type="ECO:0000256" key="10">
    <source>
        <dbReference type="ARBA" id="ARBA00023004"/>
    </source>
</evidence>
<evidence type="ECO:0000256" key="15">
    <source>
        <dbReference type="PROSITE-ProRule" id="PRU01356"/>
    </source>
</evidence>
<evidence type="ECO:0000256" key="7">
    <source>
        <dbReference type="ARBA" id="ARBA00022622"/>
    </source>
</evidence>
<evidence type="ECO:0000256" key="9">
    <source>
        <dbReference type="ARBA" id="ARBA00022729"/>
    </source>
</evidence>
<dbReference type="PANTHER" id="PTHR37928:SF2">
    <property type="entry name" value="GPI ANCHORED CFEM DOMAIN PROTEIN (AFU_ORTHOLOGUE AFUA_6G10580)"/>
    <property type="match status" value="1"/>
</dbReference>
<evidence type="ECO:0000256" key="12">
    <source>
        <dbReference type="ARBA" id="ARBA00023157"/>
    </source>
</evidence>
<dbReference type="GO" id="GO:0005576">
    <property type="term" value="C:extracellular region"/>
    <property type="evidence" value="ECO:0000318"/>
    <property type="project" value="GO_Central"/>
</dbReference>
<dbReference type="EMBL" id="CH445327">
    <property type="protein sequence ID" value="EAT90373.2"/>
    <property type="molecule type" value="Genomic_DNA"/>
</dbReference>
<reference evidence="20" key="1">
    <citation type="journal article" date="2007" name="Plant Cell">
        <title>Dothideomycete-plant interactions illuminated by genome sequencing and EST analysis of the wheat pathogen Stagonospora nodorum.</title>
        <authorList>
            <person name="Hane J.K."/>
            <person name="Lowe R.G."/>
            <person name="Solomon P.S."/>
            <person name="Tan K.C."/>
            <person name="Schoch C.L."/>
            <person name="Spatafora J.W."/>
            <person name="Crous P.W."/>
            <person name="Kodira C."/>
            <person name="Birren B.W."/>
            <person name="Galagan J.E."/>
            <person name="Torriani S.F."/>
            <person name="McDonald B.A."/>
            <person name="Oliver R.P."/>
        </authorList>
    </citation>
    <scope>NUCLEOTIDE SEQUENCE [LARGE SCALE GENOMIC DNA]</scope>
    <source>
        <strain evidence="20">SN15 / ATCC MYA-4574 / FGSC 10173</strain>
    </source>
</reference>
<feature type="region of interest" description="Disordered" evidence="16">
    <location>
        <begin position="125"/>
        <end position="144"/>
    </location>
</feature>
<evidence type="ECO:0000256" key="17">
    <source>
        <dbReference type="SAM" id="SignalP"/>
    </source>
</evidence>
<evidence type="ECO:0000313" key="19">
    <source>
        <dbReference type="EMBL" id="EAT90373.2"/>
    </source>
</evidence>
<dbReference type="VEuPathDB" id="FungiDB:JI435_021610"/>
<dbReference type="GO" id="GO:0098552">
    <property type="term" value="C:side of membrane"/>
    <property type="evidence" value="ECO:0007669"/>
    <property type="project" value="UniProtKB-KW"/>
</dbReference>
<comment type="subcellular location">
    <subcellularLocation>
        <location evidence="1">Cell membrane</location>
        <topology evidence="1">Lipid-anchor</topology>
        <topology evidence="1">GPI-anchor</topology>
    </subcellularLocation>
    <subcellularLocation>
        <location evidence="2">Secreted</location>
    </subcellularLocation>
</comment>
<keyword evidence="8 15" id="KW-0479">Metal-binding</keyword>
<dbReference type="InParanoid" id="Q0V1F3"/>
<keyword evidence="7" id="KW-0336">GPI-anchor</keyword>
<feature type="binding site" description="axial binding residue" evidence="15">
    <location>
        <position position="45"/>
    </location>
    <ligand>
        <name>heme</name>
        <dbReference type="ChEBI" id="CHEBI:30413"/>
    </ligand>
    <ligandPart>
        <name>Fe</name>
        <dbReference type="ChEBI" id="CHEBI:18248"/>
    </ligandPart>
</feature>
<dbReference type="KEGG" id="pno:SNOG_02161"/>
<feature type="chain" id="PRO_5004178404" description="CFEM domain-containing protein" evidence="17">
    <location>
        <begin position="19"/>
        <end position="170"/>
    </location>
</feature>
<dbReference type="GeneID" id="5969629"/>
<sequence>MRFSTASIFACAVAFVAAQDLSQIPSCALPCFASAVQGSGCGLSDTKCQCTTGNAKITESVTACAPSKCQADDLQIFQLDLSLTPISELVAAAAGICSAAGYPLQQASSAAAAASGAASTGMAMPSGSAMPSRSAMPSGNSSASGTMSTGAAGANFVNGALVLAMGVLAL</sequence>
<evidence type="ECO:0000256" key="16">
    <source>
        <dbReference type="SAM" id="MobiDB-lite"/>
    </source>
</evidence>
<evidence type="ECO:0000256" key="5">
    <source>
        <dbReference type="ARBA" id="ARBA00022525"/>
    </source>
</evidence>
<keyword evidence="10 15" id="KW-0408">Iron</keyword>